<proteinExistence type="predicted"/>
<sequence>MYVFDGVEGYSPSSFLSAVKNAVVRFFDEHKQIKVKMVLFCNMARTNLSTGETIHTKAPFASRIHEILEGTDINGLSNTMVGRILENLATFQSRGSGWQFMSVFDLTIHTVEYKPLRGNRYIPRPPV</sequence>
<protein>
    <submittedName>
        <fullName evidence="1">Uncharacterized protein</fullName>
    </submittedName>
</protein>
<dbReference type="PANTHER" id="PTHR31511">
    <property type="entry name" value="PROTEIN CBG23764"/>
    <property type="match status" value="1"/>
</dbReference>
<name>A0ABN8QSA6_9CNID</name>
<dbReference type="EMBL" id="CALNXK010000148">
    <property type="protein sequence ID" value="CAH3169132.1"/>
    <property type="molecule type" value="Genomic_DNA"/>
</dbReference>
<reference evidence="1 2" key="1">
    <citation type="submission" date="2022-05" db="EMBL/GenBank/DDBJ databases">
        <authorList>
            <consortium name="Genoscope - CEA"/>
            <person name="William W."/>
        </authorList>
    </citation>
    <scope>NUCLEOTIDE SEQUENCE [LARGE SCALE GENOMIC DNA]</scope>
</reference>
<dbReference type="Proteomes" id="UP001159405">
    <property type="component" value="Unassembled WGS sequence"/>
</dbReference>
<comment type="caution">
    <text evidence="1">The sequence shown here is derived from an EMBL/GenBank/DDBJ whole genome shotgun (WGS) entry which is preliminary data.</text>
</comment>
<evidence type="ECO:0000313" key="2">
    <source>
        <dbReference type="Proteomes" id="UP001159405"/>
    </source>
</evidence>
<dbReference type="PANTHER" id="PTHR31511:SF12">
    <property type="entry name" value="RHO TERMINATION FACTOR N-TERMINAL DOMAIN-CONTAINING PROTEIN"/>
    <property type="match status" value="1"/>
</dbReference>
<keyword evidence="2" id="KW-1185">Reference proteome</keyword>
<organism evidence="1 2">
    <name type="scientific">Porites lobata</name>
    <dbReference type="NCBI Taxonomy" id="104759"/>
    <lineage>
        <taxon>Eukaryota</taxon>
        <taxon>Metazoa</taxon>
        <taxon>Cnidaria</taxon>
        <taxon>Anthozoa</taxon>
        <taxon>Hexacorallia</taxon>
        <taxon>Scleractinia</taxon>
        <taxon>Fungiina</taxon>
        <taxon>Poritidae</taxon>
        <taxon>Porites</taxon>
    </lineage>
</organism>
<evidence type="ECO:0000313" key="1">
    <source>
        <dbReference type="EMBL" id="CAH3169132.1"/>
    </source>
</evidence>
<gene>
    <name evidence="1" type="ORF">PLOB_00009604</name>
</gene>
<accession>A0ABN8QSA6</accession>